<organism evidence="2 3">
    <name type="scientific">Proteiniborus ethanoligenes</name>
    <dbReference type="NCBI Taxonomy" id="415015"/>
    <lineage>
        <taxon>Bacteria</taxon>
        <taxon>Bacillati</taxon>
        <taxon>Bacillota</taxon>
        <taxon>Clostridia</taxon>
        <taxon>Eubacteriales</taxon>
        <taxon>Proteiniborus</taxon>
    </lineage>
</organism>
<name>A0A1H3PCP8_9FIRM</name>
<feature type="region of interest" description="Disordered" evidence="1">
    <location>
        <begin position="1"/>
        <end position="20"/>
    </location>
</feature>
<keyword evidence="3" id="KW-1185">Reference proteome</keyword>
<accession>A0A1H3PCP8</accession>
<sequence length="105" mass="12527">MIRRPRGRYMPPSKPEECPKPTYPEKPKCPTYPMYPPMGTCPIMNNPMMMRCMMMCMSNWGYDMAGEEGDCMYPMYPMYPIYPMMPMDSMYPIMPMMDEEMYMSE</sequence>
<dbReference type="STRING" id="415015.SAMN05660462_01443"/>
<dbReference type="EMBL" id="FNQE01000014">
    <property type="protein sequence ID" value="SDY98850.1"/>
    <property type="molecule type" value="Genomic_DNA"/>
</dbReference>
<proteinExistence type="predicted"/>
<dbReference type="Proteomes" id="UP000198625">
    <property type="component" value="Unassembled WGS sequence"/>
</dbReference>
<evidence type="ECO:0000313" key="3">
    <source>
        <dbReference type="Proteomes" id="UP000198625"/>
    </source>
</evidence>
<gene>
    <name evidence="2" type="ORF">SAMN05660462_01443</name>
</gene>
<evidence type="ECO:0000256" key="1">
    <source>
        <dbReference type="SAM" id="MobiDB-lite"/>
    </source>
</evidence>
<dbReference type="AlphaFoldDB" id="A0A1H3PCP8"/>
<reference evidence="2 3" key="1">
    <citation type="submission" date="2016-10" db="EMBL/GenBank/DDBJ databases">
        <authorList>
            <person name="de Groot N.N."/>
        </authorList>
    </citation>
    <scope>NUCLEOTIDE SEQUENCE [LARGE SCALE GENOMIC DNA]</scope>
    <source>
        <strain evidence="2 3">DSM 21650</strain>
    </source>
</reference>
<dbReference type="RefSeq" id="WP_143031490.1">
    <property type="nucleotide sequence ID" value="NZ_FNQE01000014.1"/>
</dbReference>
<evidence type="ECO:0000313" key="2">
    <source>
        <dbReference type="EMBL" id="SDY98850.1"/>
    </source>
</evidence>
<protein>
    <submittedName>
        <fullName evidence="2">Uncharacterized protein</fullName>
    </submittedName>
</protein>